<reference evidence="7" key="1">
    <citation type="journal article" date="2019" name="Int. J. Syst. Evol. Microbiol.">
        <title>The Global Catalogue of Microorganisms (GCM) 10K type strain sequencing project: providing services to taxonomists for standard genome sequencing and annotation.</title>
        <authorList>
            <consortium name="The Broad Institute Genomics Platform"/>
            <consortium name="The Broad Institute Genome Sequencing Center for Infectious Disease"/>
            <person name="Wu L."/>
            <person name="Ma J."/>
        </authorList>
    </citation>
    <scope>NUCLEOTIDE SEQUENCE [LARGE SCALE GENOMIC DNA]</scope>
    <source>
        <strain evidence="7">KCTC 12907</strain>
    </source>
</reference>
<evidence type="ECO:0000313" key="7">
    <source>
        <dbReference type="Proteomes" id="UP001596378"/>
    </source>
</evidence>
<dbReference type="PANTHER" id="PTHR30055:SF151">
    <property type="entry name" value="TRANSCRIPTIONAL REGULATORY PROTEIN"/>
    <property type="match status" value="1"/>
</dbReference>
<name>A0ABW2FB11_9BACL</name>
<dbReference type="Proteomes" id="UP001596378">
    <property type="component" value="Unassembled WGS sequence"/>
</dbReference>
<evidence type="ECO:0000256" key="2">
    <source>
        <dbReference type="ARBA" id="ARBA00023125"/>
    </source>
</evidence>
<dbReference type="InterPro" id="IPR036271">
    <property type="entry name" value="Tet_transcr_reg_TetR-rel_C_sf"/>
</dbReference>
<dbReference type="Pfam" id="PF00440">
    <property type="entry name" value="TetR_N"/>
    <property type="match status" value="1"/>
</dbReference>
<proteinExistence type="predicted"/>
<gene>
    <name evidence="6" type="ORF">ACFQMJ_12990</name>
</gene>
<dbReference type="PRINTS" id="PR00455">
    <property type="entry name" value="HTHTETR"/>
</dbReference>
<keyword evidence="7" id="KW-1185">Reference proteome</keyword>
<dbReference type="Gene3D" id="1.10.357.10">
    <property type="entry name" value="Tetracycline Repressor, domain 2"/>
    <property type="match status" value="1"/>
</dbReference>
<evidence type="ECO:0000259" key="5">
    <source>
        <dbReference type="PROSITE" id="PS50977"/>
    </source>
</evidence>
<dbReference type="Pfam" id="PF02909">
    <property type="entry name" value="TetR_C_1"/>
    <property type="match status" value="1"/>
</dbReference>
<dbReference type="InterPro" id="IPR050109">
    <property type="entry name" value="HTH-type_TetR-like_transc_reg"/>
</dbReference>
<evidence type="ECO:0000313" key="6">
    <source>
        <dbReference type="EMBL" id="MFC7149447.1"/>
    </source>
</evidence>
<feature type="domain" description="HTH tetR-type" evidence="5">
    <location>
        <begin position="42"/>
        <end position="102"/>
    </location>
</feature>
<keyword evidence="1" id="KW-0805">Transcription regulation</keyword>
<dbReference type="PANTHER" id="PTHR30055">
    <property type="entry name" value="HTH-TYPE TRANSCRIPTIONAL REGULATOR RUTR"/>
    <property type="match status" value="1"/>
</dbReference>
<evidence type="ECO:0000256" key="4">
    <source>
        <dbReference type="PROSITE-ProRule" id="PRU00335"/>
    </source>
</evidence>
<sequence length="265" mass="29326">MEHNRNGNDRDGVDEAALEKLPNGAKLGWGLAKPSTRGPKGELSVKKIVDAAVALADRDGLAAVSMSRVASSLGFTTMSLYRYIASKDDLLMLMYDSVSEVELPARKDGDWRAEMRDYVWACVEVFVRHPWFGDIPVTSIPIMPNTLKIVDWVLGTMRSFPLNEHEKMSILLLLSSYSRSVGLINRDFGQALKAGANPDTFNGLEYSAALKQLVKPESYPHLHPIVMSGTYAGENEQTSTVGDDFDFGLERILDGVQHYLDMKKG</sequence>
<keyword evidence="2 4" id="KW-0238">DNA-binding</keyword>
<accession>A0ABW2FB11</accession>
<evidence type="ECO:0000256" key="3">
    <source>
        <dbReference type="ARBA" id="ARBA00023163"/>
    </source>
</evidence>
<dbReference type="InterPro" id="IPR001647">
    <property type="entry name" value="HTH_TetR"/>
</dbReference>
<dbReference type="InterPro" id="IPR009057">
    <property type="entry name" value="Homeodomain-like_sf"/>
</dbReference>
<dbReference type="EMBL" id="JBHTAI010000007">
    <property type="protein sequence ID" value="MFC7149447.1"/>
    <property type="molecule type" value="Genomic_DNA"/>
</dbReference>
<dbReference type="SUPFAM" id="SSF48498">
    <property type="entry name" value="Tetracyclin repressor-like, C-terminal domain"/>
    <property type="match status" value="1"/>
</dbReference>
<evidence type="ECO:0000256" key="1">
    <source>
        <dbReference type="ARBA" id="ARBA00023015"/>
    </source>
</evidence>
<comment type="caution">
    <text evidence="6">The sequence shown here is derived from an EMBL/GenBank/DDBJ whole genome shotgun (WGS) entry which is preliminary data.</text>
</comment>
<feature type="DNA-binding region" description="H-T-H motif" evidence="4">
    <location>
        <begin position="65"/>
        <end position="84"/>
    </location>
</feature>
<dbReference type="SUPFAM" id="SSF46689">
    <property type="entry name" value="Homeodomain-like"/>
    <property type="match status" value="1"/>
</dbReference>
<organism evidence="6 7">
    <name type="scientific">Cohnella cellulosilytica</name>
    <dbReference type="NCBI Taxonomy" id="986710"/>
    <lineage>
        <taxon>Bacteria</taxon>
        <taxon>Bacillati</taxon>
        <taxon>Bacillota</taxon>
        <taxon>Bacilli</taxon>
        <taxon>Bacillales</taxon>
        <taxon>Paenibacillaceae</taxon>
        <taxon>Cohnella</taxon>
    </lineage>
</organism>
<dbReference type="Gene3D" id="1.10.10.60">
    <property type="entry name" value="Homeodomain-like"/>
    <property type="match status" value="1"/>
</dbReference>
<protein>
    <submittedName>
        <fullName evidence="6">TetR/AcrR family transcriptional regulator</fullName>
    </submittedName>
</protein>
<dbReference type="RefSeq" id="WP_378051513.1">
    <property type="nucleotide sequence ID" value="NZ_JBHMDN010000034.1"/>
</dbReference>
<dbReference type="InterPro" id="IPR004111">
    <property type="entry name" value="Repressor_TetR_C"/>
</dbReference>
<dbReference type="PROSITE" id="PS50977">
    <property type="entry name" value="HTH_TETR_2"/>
    <property type="match status" value="1"/>
</dbReference>
<keyword evidence="3" id="KW-0804">Transcription</keyword>